<accession>M1V729</accession>
<dbReference type="PANTHER" id="PTHR12304">
    <property type="entry name" value="INOSINE-URIDINE PREFERRING NUCLEOSIDE HYDROLASE"/>
    <property type="match status" value="1"/>
</dbReference>
<dbReference type="eggNOG" id="KOG2938">
    <property type="taxonomic scope" value="Eukaryota"/>
</dbReference>
<dbReference type="OrthoDB" id="432381at2759"/>
<reference evidence="6 7" key="2">
    <citation type="journal article" date="2007" name="BMC Biol.">
        <title>A 100%-complete sequence reveals unusually simple genomic features in the hot-spring red alga Cyanidioschyzon merolae.</title>
        <authorList>
            <person name="Nozaki H."/>
            <person name="Takano H."/>
            <person name="Misumi O."/>
            <person name="Terasawa K."/>
            <person name="Matsuzaki M."/>
            <person name="Maruyama S."/>
            <person name="Nishida K."/>
            <person name="Yagisawa F."/>
            <person name="Yoshida Y."/>
            <person name="Fujiwara T."/>
            <person name="Takio S."/>
            <person name="Tamura K."/>
            <person name="Chung S.J."/>
            <person name="Nakamura S."/>
            <person name="Kuroiwa H."/>
            <person name="Tanaka K."/>
            <person name="Sato N."/>
            <person name="Kuroiwa T."/>
        </authorList>
    </citation>
    <scope>NUCLEOTIDE SEQUENCE [LARGE SCALE GENOMIC DNA]</scope>
    <source>
        <strain evidence="6 7">10D</strain>
    </source>
</reference>
<reference evidence="6 7" key="1">
    <citation type="journal article" date="2004" name="Nature">
        <title>Genome sequence of the ultrasmall unicellular red alga Cyanidioschyzon merolae 10D.</title>
        <authorList>
            <person name="Matsuzaki M."/>
            <person name="Misumi O."/>
            <person name="Shin-i T."/>
            <person name="Maruyama S."/>
            <person name="Takahara M."/>
            <person name="Miyagishima S."/>
            <person name="Mori T."/>
            <person name="Nishida K."/>
            <person name="Yagisawa F."/>
            <person name="Nishida K."/>
            <person name="Yoshida Y."/>
            <person name="Nishimura Y."/>
            <person name="Nakao S."/>
            <person name="Kobayashi T."/>
            <person name="Momoyama Y."/>
            <person name="Higashiyama T."/>
            <person name="Minoda A."/>
            <person name="Sano M."/>
            <person name="Nomoto H."/>
            <person name="Oishi K."/>
            <person name="Hayashi H."/>
            <person name="Ohta F."/>
            <person name="Nishizaka S."/>
            <person name="Haga S."/>
            <person name="Miura S."/>
            <person name="Morishita T."/>
            <person name="Kabeya Y."/>
            <person name="Terasawa K."/>
            <person name="Suzuki Y."/>
            <person name="Ishii Y."/>
            <person name="Asakawa S."/>
            <person name="Takano H."/>
            <person name="Ohta N."/>
            <person name="Kuroiwa H."/>
            <person name="Tanaka K."/>
            <person name="Shimizu N."/>
            <person name="Sugano S."/>
            <person name="Sato N."/>
            <person name="Nozaki H."/>
            <person name="Ogasawara N."/>
            <person name="Kohara Y."/>
            <person name="Kuroiwa T."/>
        </authorList>
    </citation>
    <scope>NUCLEOTIDE SEQUENCE [LARGE SCALE GENOMIC DNA]</scope>
    <source>
        <strain evidence="6 7">10D</strain>
    </source>
</reference>
<dbReference type="Gene3D" id="3.90.245.10">
    <property type="entry name" value="Ribonucleoside hydrolase-like"/>
    <property type="match status" value="1"/>
</dbReference>
<name>M1V729_CYAM1</name>
<dbReference type="GO" id="GO:0006152">
    <property type="term" value="P:purine nucleoside catabolic process"/>
    <property type="evidence" value="ECO:0007669"/>
    <property type="project" value="TreeGrafter"/>
</dbReference>
<evidence type="ECO:0000313" key="7">
    <source>
        <dbReference type="Proteomes" id="UP000007014"/>
    </source>
</evidence>
<dbReference type="EMBL" id="AP006501">
    <property type="protein sequence ID" value="BAM82725.1"/>
    <property type="molecule type" value="Genomic_DNA"/>
</dbReference>
<dbReference type="KEGG" id="cme:CYME_CMS084C"/>
<dbReference type="InterPro" id="IPR023186">
    <property type="entry name" value="IUNH"/>
</dbReference>
<evidence type="ECO:0000256" key="4">
    <source>
        <dbReference type="SAM" id="MobiDB-lite"/>
    </source>
</evidence>
<dbReference type="GO" id="GO:0005829">
    <property type="term" value="C:cytosol"/>
    <property type="evidence" value="ECO:0007669"/>
    <property type="project" value="TreeGrafter"/>
</dbReference>
<protein>
    <recommendedName>
        <fullName evidence="5">Inosine/uridine-preferring nucleoside hydrolase domain-containing protein</fullName>
    </recommendedName>
</protein>
<dbReference type="InterPro" id="IPR001910">
    <property type="entry name" value="Inosine/uridine_hydrolase_dom"/>
</dbReference>
<organism evidence="6 7">
    <name type="scientific">Cyanidioschyzon merolae (strain NIES-3377 / 10D)</name>
    <name type="common">Unicellular red alga</name>
    <dbReference type="NCBI Taxonomy" id="280699"/>
    <lineage>
        <taxon>Eukaryota</taxon>
        <taxon>Rhodophyta</taxon>
        <taxon>Bangiophyceae</taxon>
        <taxon>Cyanidiales</taxon>
        <taxon>Cyanidiaceae</taxon>
        <taxon>Cyanidioschyzon</taxon>
    </lineage>
</organism>
<dbReference type="OMA" id="WVGVETK"/>
<keyword evidence="3" id="KW-0326">Glycosidase</keyword>
<dbReference type="Pfam" id="PF01156">
    <property type="entry name" value="IU_nuc_hydro"/>
    <property type="match status" value="1"/>
</dbReference>
<dbReference type="GO" id="GO:0008477">
    <property type="term" value="F:purine nucleosidase activity"/>
    <property type="evidence" value="ECO:0007669"/>
    <property type="project" value="TreeGrafter"/>
</dbReference>
<dbReference type="PANTHER" id="PTHR12304:SF59">
    <property type="entry name" value="INOSINE-URIDINE PREFERRING NUCLEOSIDE HYDROLASE FAMILY PROTEIN"/>
    <property type="match status" value="1"/>
</dbReference>
<dbReference type="Gramene" id="CMS084CT">
    <property type="protein sequence ID" value="CMS084CT"/>
    <property type="gene ID" value="CMS084C"/>
</dbReference>
<dbReference type="Proteomes" id="UP000007014">
    <property type="component" value="Chromosome 19"/>
</dbReference>
<dbReference type="InterPro" id="IPR036452">
    <property type="entry name" value="Ribo_hydro-like"/>
</dbReference>
<evidence type="ECO:0000256" key="3">
    <source>
        <dbReference type="ARBA" id="ARBA00023295"/>
    </source>
</evidence>
<dbReference type="HOGENOM" id="CLU_036838_2_0_1"/>
<dbReference type="RefSeq" id="XP_005538761.1">
    <property type="nucleotide sequence ID" value="XM_005538704.1"/>
</dbReference>
<dbReference type="AlphaFoldDB" id="M1V729"/>
<evidence type="ECO:0000256" key="2">
    <source>
        <dbReference type="ARBA" id="ARBA00022801"/>
    </source>
</evidence>
<evidence type="ECO:0000259" key="5">
    <source>
        <dbReference type="Pfam" id="PF01156"/>
    </source>
</evidence>
<feature type="region of interest" description="Disordered" evidence="4">
    <location>
        <begin position="111"/>
        <end position="136"/>
    </location>
</feature>
<sequence>MPLPALAQWDSRHVHLSAWDALSSGFGRDEPIPLWIDCDPGHDDAFALVLGAHHPRLRLLGVSTVDGNGSVENTTQNAARILKAAGVLGVQVHAGAAGPLLRRQQYYDCPSSGDEAASSAPAPHPEHIHGASGMELADSDGIWPDRSFGNELVSHKPAVPAMAEAIWNEYARLNPSAPLTRNQTVQTLKSGCAAGAISGTTSETDGTKDACSIRRRIKVVTCGPLTNVALLVSLYRELIPLIDVVVLGGALLAAGNVSPVAEFNIRHDPEAFHVVATAGIQHVVLIPLEVTHSVLAGEHVMRALQSVRSPFGRLMTGLLNYYGERYRRAFGFEAPPLHDPLAVAAVYGAAMGKFAIEHHRVDVELHEGTLCYGKIVVDVWGHTQRPRNVYVALAVDTEWFWSEMLAAVIRANDPSPL</sequence>
<evidence type="ECO:0000313" key="6">
    <source>
        <dbReference type="EMBL" id="BAM82725.1"/>
    </source>
</evidence>
<dbReference type="STRING" id="280699.M1V729"/>
<dbReference type="GeneID" id="16997470"/>
<gene>
    <name evidence="6" type="ORF">CYME_CMS084C</name>
</gene>
<evidence type="ECO:0000256" key="1">
    <source>
        <dbReference type="ARBA" id="ARBA00009176"/>
    </source>
</evidence>
<keyword evidence="7" id="KW-1185">Reference proteome</keyword>
<dbReference type="SUPFAM" id="SSF53590">
    <property type="entry name" value="Nucleoside hydrolase"/>
    <property type="match status" value="1"/>
</dbReference>
<keyword evidence="2" id="KW-0378">Hydrolase</keyword>
<proteinExistence type="inferred from homology"/>
<comment type="similarity">
    <text evidence="1">Belongs to the IUNH family.</text>
</comment>
<feature type="domain" description="Inosine/uridine-preferring nucleoside hydrolase" evidence="5">
    <location>
        <begin position="34"/>
        <end position="401"/>
    </location>
</feature>